<evidence type="ECO:0000313" key="2">
    <source>
        <dbReference type="EMBL" id="KAK7755964.1"/>
    </source>
</evidence>
<feature type="domain" description="DUF7923" evidence="1">
    <location>
        <begin position="4"/>
        <end position="125"/>
    </location>
</feature>
<evidence type="ECO:0000313" key="3">
    <source>
        <dbReference type="Proteomes" id="UP001320420"/>
    </source>
</evidence>
<dbReference type="PANTHER" id="PTHR37543">
    <property type="entry name" value="CCCH ZINC FINGER DNA BINDING PROTEIN (AFU_ORTHOLOGUE AFUA_5G12760)"/>
    <property type="match status" value="1"/>
</dbReference>
<dbReference type="AlphaFoldDB" id="A0AAN9UUU9"/>
<keyword evidence="3" id="KW-1185">Reference proteome</keyword>
<accession>A0AAN9UUU9</accession>
<gene>
    <name evidence="2" type="ORF">SLS62_001906</name>
</gene>
<dbReference type="Pfam" id="PF25540">
    <property type="entry name" value="DUF7923"/>
    <property type="match status" value="1"/>
</dbReference>
<organism evidence="2 3">
    <name type="scientific">Diatrype stigma</name>
    <dbReference type="NCBI Taxonomy" id="117547"/>
    <lineage>
        <taxon>Eukaryota</taxon>
        <taxon>Fungi</taxon>
        <taxon>Dikarya</taxon>
        <taxon>Ascomycota</taxon>
        <taxon>Pezizomycotina</taxon>
        <taxon>Sordariomycetes</taxon>
        <taxon>Xylariomycetidae</taxon>
        <taxon>Xylariales</taxon>
        <taxon>Diatrypaceae</taxon>
        <taxon>Diatrype</taxon>
    </lineage>
</organism>
<dbReference type="PANTHER" id="PTHR37543:SF1">
    <property type="entry name" value="CCCH ZINC FINGER DNA BINDING PROTEIN (AFU_ORTHOLOGUE AFUA_5G12760)"/>
    <property type="match status" value="1"/>
</dbReference>
<dbReference type="InterPro" id="IPR057683">
    <property type="entry name" value="DUF7923"/>
</dbReference>
<name>A0AAN9UUU9_9PEZI</name>
<sequence length="147" mass="16205">MGKTKNQFVVVLVDGDGAKFCDDLLNEPDPAFGAQKAAENLKKAVRDHLRQENLSEDITIIVRVFAHVSGLAKALTESDIIPQTYSMFTFAEKFTNACAEFDFVNVGWGKENADSKIRSKSRCALVTNHWHPSHSRCSSSSLTNIAS</sequence>
<dbReference type="EMBL" id="JAKJXP020000009">
    <property type="protein sequence ID" value="KAK7755964.1"/>
    <property type="molecule type" value="Genomic_DNA"/>
</dbReference>
<reference evidence="2 3" key="1">
    <citation type="submission" date="2024-02" db="EMBL/GenBank/DDBJ databases">
        <title>De novo assembly and annotation of 12 fungi associated with fruit tree decline syndrome in Ontario, Canada.</title>
        <authorList>
            <person name="Sulman M."/>
            <person name="Ellouze W."/>
            <person name="Ilyukhin E."/>
        </authorList>
    </citation>
    <scope>NUCLEOTIDE SEQUENCE [LARGE SCALE GENOMIC DNA]</scope>
    <source>
        <strain evidence="2 3">M11/M66-122</strain>
    </source>
</reference>
<evidence type="ECO:0000259" key="1">
    <source>
        <dbReference type="Pfam" id="PF25540"/>
    </source>
</evidence>
<protein>
    <recommendedName>
        <fullName evidence="1">DUF7923 domain-containing protein</fullName>
    </recommendedName>
</protein>
<dbReference type="Proteomes" id="UP001320420">
    <property type="component" value="Unassembled WGS sequence"/>
</dbReference>
<proteinExistence type="predicted"/>
<comment type="caution">
    <text evidence="2">The sequence shown here is derived from an EMBL/GenBank/DDBJ whole genome shotgun (WGS) entry which is preliminary data.</text>
</comment>